<evidence type="ECO:0000313" key="2">
    <source>
        <dbReference type="Proteomes" id="UP000324222"/>
    </source>
</evidence>
<reference evidence="1 2" key="1">
    <citation type="submission" date="2019-05" db="EMBL/GenBank/DDBJ databases">
        <title>Another draft genome of Portunus trituberculatus and its Hox gene families provides insights of decapod evolution.</title>
        <authorList>
            <person name="Jeong J.-H."/>
            <person name="Song I."/>
            <person name="Kim S."/>
            <person name="Choi T."/>
            <person name="Kim D."/>
            <person name="Ryu S."/>
            <person name="Kim W."/>
        </authorList>
    </citation>
    <scope>NUCLEOTIDE SEQUENCE [LARGE SCALE GENOMIC DNA]</scope>
    <source>
        <tissue evidence="1">Muscle</tissue>
    </source>
</reference>
<name>A0A5B7CTW0_PORTR</name>
<proteinExistence type="predicted"/>
<gene>
    <name evidence="1" type="ORF">E2C01_005369</name>
</gene>
<dbReference type="EMBL" id="VSRR010000229">
    <property type="protein sequence ID" value="MPC12665.1"/>
    <property type="molecule type" value="Genomic_DNA"/>
</dbReference>
<dbReference type="Proteomes" id="UP000324222">
    <property type="component" value="Unassembled WGS sequence"/>
</dbReference>
<evidence type="ECO:0000313" key="1">
    <source>
        <dbReference type="EMBL" id="MPC12665.1"/>
    </source>
</evidence>
<organism evidence="1 2">
    <name type="scientific">Portunus trituberculatus</name>
    <name type="common">Swimming crab</name>
    <name type="synonym">Neptunus trituberculatus</name>
    <dbReference type="NCBI Taxonomy" id="210409"/>
    <lineage>
        <taxon>Eukaryota</taxon>
        <taxon>Metazoa</taxon>
        <taxon>Ecdysozoa</taxon>
        <taxon>Arthropoda</taxon>
        <taxon>Crustacea</taxon>
        <taxon>Multicrustacea</taxon>
        <taxon>Malacostraca</taxon>
        <taxon>Eumalacostraca</taxon>
        <taxon>Eucarida</taxon>
        <taxon>Decapoda</taxon>
        <taxon>Pleocyemata</taxon>
        <taxon>Brachyura</taxon>
        <taxon>Eubrachyura</taxon>
        <taxon>Portunoidea</taxon>
        <taxon>Portunidae</taxon>
        <taxon>Portuninae</taxon>
        <taxon>Portunus</taxon>
    </lineage>
</organism>
<keyword evidence="2" id="KW-1185">Reference proteome</keyword>
<comment type="caution">
    <text evidence="1">The sequence shown here is derived from an EMBL/GenBank/DDBJ whole genome shotgun (WGS) entry which is preliminary data.</text>
</comment>
<accession>A0A5B7CTW0</accession>
<protein>
    <submittedName>
        <fullName evidence="1">Uncharacterized protein</fullName>
    </submittedName>
</protein>
<sequence length="102" mass="11756">MSVPHEHLKMVDVKDLPSLTLLRYAVPCKSWMFYENRDYNAVPGRGYIAFGINSSFNLPTYHQNRPDHMTTTDVAVRQKNNGSSDPTIPPTVKDKFEIMREK</sequence>
<dbReference type="AlphaFoldDB" id="A0A5B7CTW0"/>